<feature type="region of interest" description="Disordered" evidence="1">
    <location>
        <begin position="160"/>
        <end position="183"/>
    </location>
</feature>
<gene>
    <name evidence="3" type="ORF">DM860_016251</name>
</gene>
<evidence type="ECO:0000313" key="3">
    <source>
        <dbReference type="EMBL" id="RAL53016.1"/>
    </source>
</evidence>
<name>A0A328E6E3_9ASTE</name>
<dbReference type="Gene3D" id="3.10.20.90">
    <property type="entry name" value="Phosphatidylinositol 3-kinase Catalytic Subunit, Chain A, domain 1"/>
    <property type="match status" value="3"/>
</dbReference>
<dbReference type="PROSITE" id="PS50053">
    <property type="entry name" value="UBIQUITIN_2"/>
    <property type="match status" value="3"/>
</dbReference>
<feature type="domain" description="Ubiquitin-like" evidence="2">
    <location>
        <begin position="1"/>
        <end position="76"/>
    </location>
</feature>
<dbReference type="AlphaFoldDB" id="A0A328E6E3"/>
<dbReference type="GO" id="GO:0043161">
    <property type="term" value="P:proteasome-mediated ubiquitin-dependent protein catabolic process"/>
    <property type="evidence" value="ECO:0007669"/>
    <property type="project" value="TreeGrafter"/>
</dbReference>
<organism evidence="3 4">
    <name type="scientific">Cuscuta australis</name>
    <dbReference type="NCBI Taxonomy" id="267555"/>
    <lineage>
        <taxon>Eukaryota</taxon>
        <taxon>Viridiplantae</taxon>
        <taxon>Streptophyta</taxon>
        <taxon>Embryophyta</taxon>
        <taxon>Tracheophyta</taxon>
        <taxon>Spermatophyta</taxon>
        <taxon>Magnoliopsida</taxon>
        <taxon>eudicotyledons</taxon>
        <taxon>Gunneridae</taxon>
        <taxon>Pentapetalae</taxon>
        <taxon>asterids</taxon>
        <taxon>lamiids</taxon>
        <taxon>Solanales</taxon>
        <taxon>Convolvulaceae</taxon>
        <taxon>Cuscuteae</taxon>
        <taxon>Cuscuta</taxon>
        <taxon>Cuscuta subgen. Grammica</taxon>
        <taxon>Cuscuta sect. Cleistogrammica</taxon>
    </lineage>
</organism>
<dbReference type="GO" id="GO:0031593">
    <property type="term" value="F:polyubiquitin modification-dependent protein binding"/>
    <property type="evidence" value="ECO:0007669"/>
    <property type="project" value="TreeGrafter"/>
</dbReference>
<reference evidence="3 4" key="1">
    <citation type="submission" date="2018-06" db="EMBL/GenBank/DDBJ databases">
        <title>The Genome of Cuscuta australis (Dodder) Provides Insight into the Evolution of Plant Parasitism.</title>
        <authorList>
            <person name="Liu H."/>
        </authorList>
    </citation>
    <scope>NUCLEOTIDE SEQUENCE [LARGE SCALE GENOMIC DNA]</scope>
    <source>
        <strain evidence="4">cv. Yunnan</strain>
        <tissue evidence="3">Vines</tissue>
    </source>
</reference>
<dbReference type="EMBL" id="NQVE01000028">
    <property type="protein sequence ID" value="RAL53016.1"/>
    <property type="molecule type" value="Genomic_DNA"/>
</dbReference>
<evidence type="ECO:0000313" key="4">
    <source>
        <dbReference type="Proteomes" id="UP000249390"/>
    </source>
</evidence>
<sequence length="270" mass="29775">MDLIFHPEKGSHFTIEVGFFDTISEIKEKIQKLRRIPAAAQTLIFAGKVLPDDVDVHNSDILHNSHIHLVVSAAAPTSPPLPPRRKPLRVHVKFRGSDAPGISLEVDPSDTVRALKERINEEAGGNPNPRRISVHVNGSELSDSRAVADYELPDGAEIDVAVKRPSPATSSGSSGSGSVGPKKHLRVTVVSKCGTKRYAVEVNPAENVGELRKELEKMKRRKEEEMELPEEGYFFIYKQNVMDDDRSFRWHNVGQGDTIEIFNGSVTGGL</sequence>
<proteinExistence type="predicted"/>
<evidence type="ECO:0000259" key="2">
    <source>
        <dbReference type="PROSITE" id="PS50053"/>
    </source>
</evidence>
<dbReference type="InterPro" id="IPR019954">
    <property type="entry name" value="Ubiquitin_CS"/>
</dbReference>
<dbReference type="PRINTS" id="PR00348">
    <property type="entry name" value="UBIQUITIN"/>
</dbReference>
<comment type="caution">
    <text evidence="3">The sequence shown here is derived from an EMBL/GenBank/DDBJ whole genome shotgun (WGS) entry which is preliminary data.</text>
</comment>
<feature type="domain" description="Ubiquitin-like" evidence="2">
    <location>
        <begin position="88"/>
        <end position="167"/>
    </location>
</feature>
<dbReference type="Proteomes" id="UP000249390">
    <property type="component" value="Unassembled WGS sequence"/>
</dbReference>
<dbReference type="GO" id="GO:0043130">
    <property type="term" value="F:ubiquitin binding"/>
    <property type="evidence" value="ECO:0007669"/>
    <property type="project" value="TreeGrafter"/>
</dbReference>
<dbReference type="PANTHER" id="PTHR10621:SF38">
    <property type="entry name" value="UBIQUITIN DOMAIN-CONTAINING PROTEIN 7SL RNA1-RELATED"/>
    <property type="match status" value="1"/>
</dbReference>
<keyword evidence="4" id="KW-1185">Reference proteome</keyword>
<dbReference type="GO" id="GO:0005654">
    <property type="term" value="C:nucleoplasm"/>
    <property type="evidence" value="ECO:0007669"/>
    <property type="project" value="TreeGrafter"/>
</dbReference>
<dbReference type="GO" id="GO:0005829">
    <property type="term" value="C:cytosol"/>
    <property type="evidence" value="ECO:0007669"/>
    <property type="project" value="TreeGrafter"/>
</dbReference>
<accession>A0A328E6E3</accession>
<dbReference type="InterPro" id="IPR019956">
    <property type="entry name" value="Ubiquitin_dom"/>
</dbReference>
<dbReference type="PANTHER" id="PTHR10621">
    <property type="entry name" value="UV EXCISION REPAIR PROTEIN RAD23"/>
    <property type="match status" value="1"/>
</dbReference>
<dbReference type="PROSITE" id="PS00299">
    <property type="entry name" value="UBIQUITIN_1"/>
    <property type="match status" value="1"/>
</dbReference>
<dbReference type="Pfam" id="PF00240">
    <property type="entry name" value="ubiquitin"/>
    <property type="match status" value="2"/>
</dbReference>
<dbReference type="CDD" id="cd17039">
    <property type="entry name" value="Ubl_ubiquitin_like"/>
    <property type="match status" value="1"/>
</dbReference>
<protein>
    <recommendedName>
        <fullName evidence="2">Ubiquitin-like domain-containing protein</fullName>
    </recommendedName>
</protein>
<dbReference type="GO" id="GO:0070628">
    <property type="term" value="F:proteasome binding"/>
    <property type="evidence" value="ECO:0007669"/>
    <property type="project" value="TreeGrafter"/>
</dbReference>
<dbReference type="FunFam" id="3.10.20.90:FF:000341">
    <property type="entry name" value="Ubiquitin-like superfamily protein"/>
    <property type="match status" value="1"/>
</dbReference>
<dbReference type="InterPro" id="IPR000626">
    <property type="entry name" value="Ubiquitin-like_dom"/>
</dbReference>
<feature type="domain" description="Ubiquitin-like" evidence="2">
    <location>
        <begin position="185"/>
        <end position="268"/>
    </location>
</feature>
<dbReference type="SUPFAM" id="SSF54236">
    <property type="entry name" value="Ubiquitin-like"/>
    <property type="match status" value="3"/>
</dbReference>
<dbReference type="SMART" id="SM00213">
    <property type="entry name" value="UBQ"/>
    <property type="match status" value="2"/>
</dbReference>
<evidence type="ECO:0000256" key="1">
    <source>
        <dbReference type="SAM" id="MobiDB-lite"/>
    </source>
</evidence>
<dbReference type="InterPro" id="IPR029071">
    <property type="entry name" value="Ubiquitin-like_domsf"/>
</dbReference>